<dbReference type="InterPro" id="IPR050599">
    <property type="entry name" value="VDCC_alpha-1_subunit"/>
</dbReference>
<sequence length="611" mass="68614">MACQIENQELRAQIGELRKQNSSSAKRQRDQQLLARQHVQANRVLLKRDLEARKTEQENAELRSTLAQLQANPPRAPLSLDDELTENPGSEDNSPISRSQVSGMRPRSSEERMPPDFSAQPLVRPYTAHAKRGDRGDGATGVNLLMALKLPGQVYDEGNFFPKEDSTDSEDHDLPPWDAELTKRPKRAVAVMDMKERMRQMFKSPQVKSEHEYKQEGWCSRIASHPNFETVVYGFIIANVVWLGIDAVVNQEDLLINAEAWVIAIENVFCIFFLGELSVRLGAYQSLIGAVKDPWIVVDSLLVLGMILETWIFFLILQFAEVDISLIDQSSLRLLRVLRVSRVARIVRILRALPELLILVKALGVATRSVFFTFCLLMLTIYLFALACTTIGKDTTSGMEFFSTLGTSMFTLFFHGLFGFDLPRIATIIFADNVALSIVFCAYLVCAPLTMLNLLVAVLVEVVGVLAIAEQEMVQNQYEWDQMRLALGELSEDNITVDQFKKLLDKREALIAMRALGIDVIAMLETPQLIFGETSSLSFTDFIETILALRDSNTATVRDINTLAKRIISEIQGTVGQLNSKIKEKGSSKDRIMRAEKVTLSRQIPKSARGR</sequence>
<dbReference type="Gene3D" id="1.20.120.350">
    <property type="entry name" value="Voltage-gated potassium channels. Chain C"/>
    <property type="match status" value="1"/>
</dbReference>
<reference evidence="16" key="1">
    <citation type="submission" date="2022-10" db="EMBL/GenBank/DDBJ databases">
        <authorList>
            <person name="Chen Y."/>
            <person name="Dougan E. K."/>
            <person name="Chan C."/>
            <person name="Rhodes N."/>
            <person name="Thang M."/>
        </authorList>
    </citation>
    <scope>NUCLEOTIDE SEQUENCE</scope>
</reference>
<evidence type="ECO:0000256" key="6">
    <source>
        <dbReference type="ARBA" id="ARBA00022837"/>
    </source>
</evidence>
<evidence type="ECO:0000256" key="14">
    <source>
        <dbReference type="SAM" id="Phobius"/>
    </source>
</evidence>
<evidence type="ECO:0000313" key="19">
    <source>
        <dbReference type="Proteomes" id="UP001152797"/>
    </source>
</evidence>
<evidence type="ECO:0000256" key="8">
    <source>
        <dbReference type="ARBA" id="ARBA00022989"/>
    </source>
</evidence>
<dbReference type="GO" id="GO:0098703">
    <property type="term" value="P:calcium ion import across plasma membrane"/>
    <property type="evidence" value="ECO:0007669"/>
    <property type="project" value="TreeGrafter"/>
</dbReference>
<dbReference type="EMBL" id="CAMXCT030000332">
    <property type="protein sequence ID" value="CAL4764581.1"/>
    <property type="molecule type" value="Genomic_DNA"/>
</dbReference>
<evidence type="ECO:0000256" key="2">
    <source>
        <dbReference type="ARBA" id="ARBA00022448"/>
    </source>
</evidence>
<keyword evidence="9" id="KW-0406">Ion transport</keyword>
<feature type="transmembrane region" description="Helical" evidence="14">
    <location>
        <begin position="452"/>
        <end position="469"/>
    </location>
</feature>
<keyword evidence="7" id="KW-0851">Voltage-gated channel</keyword>
<organism evidence="16">
    <name type="scientific">Cladocopium goreaui</name>
    <dbReference type="NCBI Taxonomy" id="2562237"/>
    <lineage>
        <taxon>Eukaryota</taxon>
        <taxon>Sar</taxon>
        <taxon>Alveolata</taxon>
        <taxon>Dinophyceae</taxon>
        <taxon>Suessiales</taxon>
        <taxon>Symbiodiniaceae</taxon>
        <taxon>Cladocopium</taxon>
    </lineage>
</organism>
<evidence type="ECO:0000256" key="11">
    <source>
        <dbReference type="ARBA" id="ARBA00023180"/>
    </source>
</evidence>
<feature type="transmembrane region" description="Helical" evidence="14">
    <location>
        <begin position="401"/>
        <end position="419"/>
    </location>
</feature>
<evidence type="ECO:0000256" key="13">
    <source>
        <dbReference type="SAM" id="MobiDB-lite"/>
    </source>
</evidence>
<keyword evidence="11" id="KW-0325">Glycoprotein</keyword>
<keyword evidence="6" id="KW-0106">Calcium</keyword>
<evidence type="ECO:0000256" key="10">
    <source>
        <dbReference type="ARBA" id="ARBA00023136"/>
    </source>
</evidence>
<reference evidence="17" key="2">
    <citation type="submission" date="2024-04" db="EMBL/GenBank/DDBJ databases">
        <authorList>
            <person name="Chen Y."/>
            <person name="Shah S."/>
            <person name="Dougan E. K."/>
            <person name="Thang M."/>
            <person name="Chan C."/>
        </authorList>
    </citation>
    <scope>NUCLEOTIDE SEQUENCE [LARGE SCALE GENOMIC DNA]</scope>
</reference>
<dbReference type="AlphaFoldDB" id="A0A9P1FHI3"/>
<accession>A0A9P1FHI3</accession>
<evidence type="ECO:0000256" key="4">
    <source>
        <dbReference type="ARBA" id="ARBA00022673"/>
    </source>
</evidence>
<feature type="transmembrane region" description="Helical" evidence="14">
    <location>
        <begin position="301"/>
        <end position="322"/>
    </location>
</feature>
<dbReference type="PANTHER" id="PTHR45628">
    <property type="entry name" value="VOLTAGE-DEPENDENT CALCIUM CHANNEL TYPE A SUBUNIT ALPHA-1"/>
    <property type="match status" value="1"/>
</dbReference>
<name>A0A9P1FHI3_9DINO</name>
<dbReference type="InterPro" id="IPR005821">
    <property type="entry name" value="Ion_trans_dom"/>
</dbReference>
<evidence type="ECO:0000256" key="12">
    <source>
        <dbReference type="ARBA" id="ARBA00023303"/>
    </source>
</evidence>
<keyword evidence="10 14" id="KW-0472">Membrane</keyword>
<dbReference type="SUPFAM" id="SSF81324">
    <property type="entry name" value="Voltage-gated potassium channels"/>
    <property type="match status" value="1"/>
</dbReference>
<gene>
    <name evidence="16" type="ORF">C1SCF055_LOCUS5422</name>
</gene>
<dbReference type="GO" id="GO:0008331">
    <property type="term" value="F:high voltage-gated calcium channel activity"/>
    <property type="evidence" value="ECO:0007669"/>
    <property type="project" value="TreeGrafter"/>
</dbReference>
<dbReference type="EMBL" id="CAMXCT020000332">
    <property type="protein sequence ID" value="CAL1130644.1"/>
    <property type="molecule type" value="Genomic_DNA"/>
</dbReference>
<feature type="transmembrane region" description="Helical" evidence="14">
    <location>
        <begin position="370"/>
        <end position="389"/>
    </location>
</feature>
<keyword evidence="5 14" id="KW-0812">Transmembrane</keyword>
<evidence type="ECO:0000259" key="15">
    <source>
        <dbReference type="Pfam" id="PF00520"/>
    </source>
</evidence>
<evidence type="ECO:0000313" key="18">
    <source>
        <dbReference type="EMBL" id="CAL4764581.1"/>
    </source>
</evidence>
<feature type="domain" description="Ion transport" evidence="15">
    <location>
        <begin position="225"/>
        <end position="461"/>
    </location>
</feature>
<evidence type="ECO:0000256" key="3">
    <source>
        <dbReference type="ARBA" id="ARBA00022568"/>
    </source>
</evidence>
<keyword evidence="2" id="KW-0813">Transport</keyword>
<dbReference type="InterPro" id="IPR027359">
    <property type="entry name" value="Volt_channel_dom_sf"/>
</dbReference>
<dbReference type="Gene3D" id="1.10.287.70">
    <property type="match status" value="1"/>
</dbReference>
<dbReference type="Proteomes" id="UP001152797">
    <property type="component" value="Unassembled WGS sequence"/>
</dbReference>
<dbReference type="EMBL" id="CAMXCT010000332">
    <property type="protein sequence ID" value="CAI3977269.1"/>
    <property type="molecule type" value="Genomic_DNA"/>
</dbReference>
<dbReference type="Pfam" id="PF00520">
    <property type="entry name" value="Ion_trans"/>
    <property type="match status" value="1"/>
</dbReference>
<proteinExistence type="predicted"/>
<evidence type="ECO:0000256" key="9">
    <source>
        <dbReference type="ARBA" id="ARBA00023065"/>
    </source>
</evidence>
<dbReference type="PANTHER" id="PTHR45628:SF7">
    <property type="entry name" value="VOLTAGE-DEPENDENT CALCIUM CHANNEL TYPE A SUBUNIT ALPHA-1"/>
    <property type="match status" value="1"/>
</dbReference>
<evidence type="ECO:0000256" key="5">
    <source>
        <dbReference type="ARBA" id="ARBA00022692"/>
    </source>
</evidence>
<keyword evidence="19" id="KW-1185">Reference proteome</keyword>
<dbReference type="OrthoDB" id="436018at2759"/>
<feature type="region of interest" description="Disordered" evidence="13">
    <location>
        <begin position="56"/>
        <end position="120"/>
    </location>
</feature>
<feature type="transmembrane region" description="Helical" evidence="14">
    <location>
        <begin position="231"/>
        <end position="249"/>
    </location>
</feature>
<feature type="compositionally biased region" description="Polar residues" evidence="13">
    <location>
        <begin position="87"/>
        <end position="102"/>
    </location>
</feature>
<keyword evidence="8 14" id="KW-1133">Transmembrane helix</keyword>
<protein>
    <submittedName>
        <fullName evidence="18">Cation channel sperm-associated protein 1 (CatSper1)</fullName>
    </submittedName>
</protein>
<feature type="transmembrane region" description="Helical" evidence="14">
    <location>
        <begin position="425"/>
        <end position="445"/>
    </location>
</feature>
<feature type="transmembrane region" description="Helical" evidence="14">
    <location>
        <begin position="261"/>
        <end position="281"/>
    </location>
</feature>
<keyword evidence="3" id="KW-0109">Calcium transport</keyword>
<dbReference type="GO" id="GO:0005891">
    <property type="term" value="C:voltage-gated calcium channel complex"/>
    <property type="evidence" value="ECO:0007669"/>
    <property type="project" value="TreeGrafter"/>
</dbReference>
<evidence type="ECO:0000256" key="7">
    <source>
        <dbReference type="ARBA" id="ARBA00022882"/>
    </source>
</evidence>
<comment type="caution">
    <text evidence="16">The sequence shown here is derived from an EMBL/GenBank/DDBJ whole genome shotgun (WGS) entry which is preliminary data.</text>
</comment>
<comment type="subcellular location">
    <subcellularLocation>
        <location evidence="1">Membrane</location>
        <topology evidence="1">Multi-pass membrane protein</topology>
    </subcellularLocation>
</comment>
<keyword evidence="4" id="KW-0107">Calcium channel</keyword>
<evidence type="ECO:0000313" key="16">
    <source>
        <dbReference type="EMBL" id="CAI3977269.1"/>
    </source>
</evidence>
<keyword evidence="12" id="KW-0407">Ion channel</keyword>
<evidence type="ECO:0000256" key="1">
    <source>
        <dbReference type="ARBA" id="ARBA00004141"/>
    </source>
</evidence>
<evidence type="ECO:0000313" key="17">
    <source>
        <dbReference type="EMBL" id="CAL1130644.1"/>
    </source>
</evidence>